<evidence type="ECO:0000313" key="3">
    <source>
        <dbReference type="Proteomes" id="UP000828390"/>
    </source>
</evidence>
<feature type="region of interest" description="Disordered" evidence="1">
    <location>
        <begin position="1"/>
        <end position="124"/>
    </location>
</feature>
<reference evidence="2" key="2">
    <citation type="submission" date="2020-11" db="EMBL/GenBank/DDBJ databases">
        <authorList>
            <person name="McCartney M.A."/>
            <person name="Auch B."/>
            <person name="Kono T."/>
            <person name="Mallez S."/>
            <person name="Becker A."/>
            <person name="Gohl D.M."/>
            <person name="Silverstein K.A.T."/>
            <person name="Koren S."/>
            <person name="Bechman K.B."/>
            <person name="Herman A."/>
            <person name="Abrahante J.E."/>
            <person name="Garbe J."/>
        </authorList>
    </citation>
    <scope>NUCLEOTIDE SEQUENCE</scope>
    <source>
        <strain evidence="2">Duluth1</strain>
        <tissue evidence="2">Whole animal</tissue>
    </source>
</reference>
<accession>A0A9D4JH42</accession>
<feature type="compositionally biased region" description="Basic and acidic residues" evidence="1">
    <location>
        <begin position="45"/>
        <end position="72"/>
    </location>
</feature>
<sequence>MPNSAQPNKPKPKSSSQRKKLMEKDSQPAEPQTAQPVKNLSSQVKRMERDGQESEEEGHMETDIRGERRNRAEDEDPSQMPRNKYRKSPVTPSSPEHTDLSGMLAGDSFMDSLLETMSPHTEPM</sequence>
<organism evidence="2 3">
    <name type="scientific">Dreissena polymorpha</name>
    <name type="common">Zebra mussel</name>
    <name type="synonym">Mytilus polymorpha</name>
    <dbReference type="NCBI Taxonomy" id="45954"/>
    <lineage>
        <taxon>Eukaryota</taxon>
        <taxon>Metazoa</taxon>
        <taxon>Spiralia</taxon>
        <taxon>Lophotrochozoa</taxon>
        <taxon>Mollusca</taxon>
        <taxon>Bivalvia</taxon>
        <taxon>Autobranchia</taxon>
        <taxon>Heteroconchia</taxon>
        <taxon>Euheterodonta</taxon>
        <taxon>Imparidentia</taxon>
        <taxon>Neoheterodontei</taxon>
        <taxon>Myida</taxon>
        <taxon>Dreissenoidea</taxon>
        <taxon>Dreissenidae</taxon>
        <taxon>Dreissena</taxon>
    </lineage>
</organism>
<feature type="compositionally biased region" description="Polar residues" evidence="1">
    <location>
        <begin position="29"/>
        <end position="44"/>
    </location>
</feature>
<gene>
    <name evidence="2" type="ORF">DPMN_136844</name>
</gene>
<evidence type="ECO:0000313" key="2">
    <source>
        <dbReference type="EMBL" id="KAH3808488.1"/>
    </source>
</evidence>
<comment type="caution">
    <text evidence="2">The sequence shown here is derived from an EMBL/GenBank/DDBJ whole genome shotgun (WGS) entry which is preliminary data.</text>
</comment>
<feature type="compositionally biased region" description="Basic residues" evidence="1">
    <location>
        <begin position="10"/>
        <end position="19"/>
    </location>
</feature>
<protein>
    <submittedName>
        <fullName evidence="2">Uncharacterized protein</fullName>
    </submittedName>
</protein>
<dbReference type="Proteomes" id="UP000828390">
    <property type="component" value="Unassembled WGS sequence"/>
</dbReference>
<evidence type="ECO:0000256" key="1">
    <source>
        <dbReference type="SAM" id="MobiDB-lite"/>
    </source>
</evidence>
<dbReference type="AlphaFoldDB" id="A0A9D4JH42"/>
<dbReference type="EMBL" id="JAIWYP010000006">
    <property type="protein sequence ID" value="KAH3808488.1"/>
    <property type="molecule type" value="Genomic_DNA"/>
</dbReference>
<proteinExistence type="predicted"/>
<keyword evidence="3" id="KW-1185">Reference proteome</keyword>
<name>A0A9D4JH42_DREPO</name>
<reference evidence="2" key="1">
    <citation type="journal article" date="2019" name="bioRxiv">
        <title>The Genome of the Zebra Mussel, Dreissena polymorpha: A Resource for Invasive Species Research.</title>
        <authorList>
            <person name="McCartney M.A."/>
            <person name="Auch B."/>
            <person name="Kono T."/>
            <person name="Mallez S."/>
            <person name="Zhang Y."/>
            <person name="Obille A."/>
            <person name="Becker A."/>
            <person name="Abrahante J.E."/>
            <person name="Garbe J."/>
            <person name="Badalamenti J.P."/>
            <person name="Herman A."/>
            <person name="Mangelson H."/>
            <person name="Liachko I."/>
            <person name="Sullivan S."/>
            <person name="Sone E.D."/>
            <person name="Koren S."/>
            <person name="Silverstein K.A.T."/>
            <person name="Beckman K.B."/>
            <person name="Gohl D.M."/>
        </authorList>
    </citation>
    <scope>NUCLEOTIDE SEQUENCE</scope>
    <source>
        <strain evidence="2">Duluth1</strain>
        <tissue evidence="2">Whole animal</tissue>
    </source>
</reference>